<organism evidence="2 3">
    <name type="scientific">Motilibacter deserti</name>
    <dbReference type="NCBI Taxonomy" id="2714956"/>
    <lineage>
        <taxon>Bacteria</taxon>
        <taxon>Bacillati</taxon>
        <taxon>Actinomycetota</taxon>
        <taxon>Actinomycetes</taxon>
        <taxon>Motilibacterales</taxon>
        <taxon>Motilibacteraceae</taxon>
        <taxon>Motilibacter</taxon>
    </lineage>
</organism>
<dbReference type="Proteomes" id="UP000800981">
    <property type="component" value="Unassembled WGS sequence"/>
</dbReference>
<reference evidence="2 3" key="1">
    <citation type="submission" date="2020-03" db="EMBL/GenBank/DDBJ databases">
        <title>Two novel Motilibacter sp.</title>
        <authorList>
            <person name="Liu S."/>
        </authorList>
    </citation>
    <scope>NUCLEOTIDE SEQUENCE [LARGE SCALE GENOMIC DNA]</scope>
    <source>
        <strain evidence="2 3">E257</strain>
    </source>
</reference>
<sequence>MTENEGSGPPPGSAGSDRASDGQLTASADPSAPDIDAQGDDLASANTHGVPPGGTEKQGMAPGERPGQGAPSVGIGGATSGDPIKHPHDPVLPPTGSGAASEAGPGRTGRLDENAVDS</sequence>
<dbReference type="RefSeq" id="WP_166279922.1">
    <property type="nucleotide sequence ID" value="NZ_JAANNP010000002.1"/>
</dbReference>
<accession>A0ABX0GRV1</accession>
<evidence type="ECO:0000256" key="1">
    <source>
        <dbReference type="SAM" id="MobiDB-lite"/>
    </source>
</evidence>
<evidence type="ECO:0000313" key="2">
    <source>
        <dbReference type="EMBL" id="NHC13477.1"/>
    </source>
</evidence>
<proteinExistence type="predicted"/>
<feature type="region of interest" description="Disordered" evidence="1">
    <location>
        <begin position="1"/>
        <end position="118"/>
    </location>
</feature>
<comment type="caution">
    <text evidence="2">The sequence shown here is derived from an EMBL/GenBank/DDBJ whole genome shotgun (WGS) entry which is preliminary data.</text>
</comment>
<gene>
    <name evidence="2" type="ORF">G9H71_06735</name>
</gene>
<name>A0ABX0GRV1_9ACTN</name>
<evidence type="ECO:0000313" key="3">
    <source>
        <dbReference type="Proteomes" id="UP000800981"/>
    </source>
</evidence>
<feature type="compositionally biased region" description="Low complexity" evidence="1">
    <location>
        <begin position="26"/>
        <end position="36"/>
    </location>
</feature>
<protein>
    <submittedName>
        <fullName evidence="2">Uncharacterized protein</fullName>
    </submittedName>
</protein>
<keyword evidence="3" id="KW-1185">Reference proteome</keyword>
<feature type="compositionally biased region" description="Basic and acidic residues" evidence="1">
    <location>
        <begin position="109"/>
        <end position="118"/>
    </location>
</feature>
<dbReference type="EMBL" id="JAANNP010000002">
    <property type="protein sequence ID" value="NHC13477.1"/>
    <property type="molecule type" value="Genomic_DNA"/>
</dbReference>